<feature type="domain" description="Peptidase M16 N-terminal" evidence="1">
    <location>
        <begin position="51"/>
        <end position="151"/>
    </location>
</feature>
<evidence type="ECO:0000313" key="4">
    <source>
        <dbReference type="Proteomes" id="UP001597267"/>
    </source>
</evidence>
<organism evidence="3 4">
    <name type="scientific">Agrilactobacillus yilanensis</name>
    <dbReference type="NCBI Taxonomy" id="2485997"/>
    <lineage>
        <taxon>Bacteria</taxon>
        <taxon>Bacillati</taxon>
        <taxon>Bacillota</taxon>
        <taxon>Bacilli</taxon>
        <taxon>Lactobacillales</taxon>
        <taxon>Lactobacillaceae</taxon>
        <taxon>Agrilactobacillus</taxon>
    </lineage>
</organism>
<gene>
    <name evidence="3" type="primary">yfmH</name>
    <name evidence="3" type="ORF">ACFQ5M_10285</name>
</gene>
<dbReference type="InterPro" id="IPR007863">
    <property type="entry name" value="Peptidase_M16_C"/>
</dbReference>
<reference evidence="4" key="1">
    <citation type="journal article" date="2019" name="Int. J. Syst. Evol. Microbiol.">
        <title>The Global Catalogue of Microorganisms (GCM) 10K type strain sequencing project: providing services to taxonomists for standard genome sequencing and annotation.</title>
        <authorList>
            <consortium name="The Broad Institute Genomics Platform"/>
            <consortium name="The Broad Institute Genome Sequencing Center for Infectious Disease"/>
            <person name="Wu L."/>
            <person name="Ma J."/>
        </authorList>
    </citation>
    <scope>NUCLEOTIDE SEQUENCE [LARGE SCALE GENOMIC DNA]</scope>
    <source>
        <strain evidence="4">CCM 8896</strain>
    </source>
</reference>
<comment type="caution">
    <text evidence="3">The sequence shown here is derived from an EMBL/GenBank/DDBJ whole genome shotgun (WGS) entry which is preliminary data.</text>
</comment>
<protein>
    <submittedName>
        <fullName evidence="3">EF-P 5-aminopentanol modification-associated protein YfmH</fullName>
    </submittedName>
</protein>
<dbReference type="PANTHER" id="PTHR11851:SF134">
    <property type="entry name" value="ZINC-DEPENDENT PROTEASE"/>
    <property type="match status" value="1"/>
</dbReference>
<dbReference type="Pfam" id="PF00675">
    <property type="entry name" value="Peptidase_M16"/>
    <property type="match status" value="1"/>
</dbReference>
<keyword evidence="4" id="KW-1185">Reference proteome</keyword>
<evidence type="ECO:0000259" key="2">
    <source>
        <dbReference type="Pfam" id="PF05193"/>
    </source>
</evidence>
<dbReference type="Pfam" id="PF05193">
    <property type="entry name" value="Peptidase_M16_C"/>
    <property type="match status" value="1"/>
</dbReference>
<dbReference type="Gene3D" id="3.30.830.10">
    <property type="entry name" value="Metalloenzyme, LuxS/M16 peptidase-like"/>
    <property type="match status" value="2"/>
</dbReference>
<evidence type="ECO:0000259" key="1">
    <source>
        <dbReference type="Pfam" id="PF00675"/>
    </source>
</evidence>
<dbReference type="EMBL" id="JBHTOP010000026">
    <property type="protein sequence ID" value="MFD1672488.1"/>
    <property type="molecule type" value="Genomic_DNA"/>
</dbReference>
<dbReference type="InterPro" id="IPR011765">
    <property type="entry name" value="Pept_M16_N"/>
</dbReference>
<evidence type="ECO:0000313" key="3">
    <source>
        <dbReference type="EMBL" id="MFD1672488.1"/>
    </source>
</evidence>
<dbReference type="InterPro" id="IPR011249">
    <property type="entry name" value="Metalloenz_LuxS/M16"/>
</dbReference>
<name>A0ABW4JA64_9LACO</name>
<dbReference type="InterPro" id="IPR050361">
    <property type="entry name" value="MPP/UQCRC_Complex"/>
</dbReference>
<proteinExistence type="predicted"/>
<dbReference type="NCBIfam" id="NF047421">
    <property type="entry name" value="YfmH_fam"/>
    <property type="match status" value="1"/>
</dbReference>
<dbReference type="SUPFAM" id="SSF63411">
    <property type="entry name" value="LuxS/MPP-like metallohydrolase"/>
    <property type="match status" value="2"/>
</dbReference>
<dbReference type="PANTHER" id="PTHR11851">
    <property type="entry name" value="METALLOPROTEASE"/>
    <property type="match status" value="1"/>
</dbReference>
<feature type="domain" description="Peptidase M16 C-terminal" evidence="2">
    <location>
        <begin position="181"/>
        <end position="364"/>
    </location>
</feature>
<accession>A0ABW4JA64</accession>
<dbReference type="Proteomes" id="UP001597267">
    <property type="component" value="Unassembled WGS sequence"/>
</dbReference>
<sequence>MAEIKFTGLGETLYSTRLANGLKVNILPKKDFHKTFAILSTDYGAIDQTFIPAGQTDFKTYPMGIAHFLEHKMFEKADHDAFDLFGQYGADANAFTSYTKTSCLFASTNHVHENLDILLDFVQDPYFSEQSVQKEKGIISQEIKMYDDDPNWRGEMGIIGNLFPNHPVRFDIAGSVDSIQNITAEQLYENYNTFYTPENMNLFISGPIDPEQLLTWINDNQSKKQFVSQELPKRADLGHQNPEDIILYRLTEMPISMAKAFVGVKGPFDTQMNLAGLKQKVQLQLLFQMLFGVSSKNFAELYQQGLIDDSFGYETSYERGFNFGLLYGDVQDPTVLSDKLLNLLERGATSDDLNEAHLERLKRKRIGTFLRHFNSVEAIANLYNNYDFGEGSVFNLLDIIQNTTIQELKDLAAAYFAINNTSVFHVIPKK</sequence>
<dbReference type="RefSeq" id="WP_125712060.1">
    <property type="nucleotide sequence ID" value="NZ_JBHTOP010000026.1"/>
</dbReference>